<evidence type="ECO:0000256" key="3">
    <source>
        <dbReference type="ARBA" id="ARBA00009592"/>
    </source>
</evidence>
<keyword evidence="9" id="KW-1133">Transmembrane helix</keyword>
<evidence type="ECO:0000313" key="15">
    <source>
        <dbReference type="Proteomes" id="UP000504607"/>
    </source>
</evidence>
<evidence type="ECO:0000256" key="10">
    <source>
        <dbReference type="ARBA" id="ARBA00023136"/>
    </source>
</evidence>
<keyword evidence="10" id="KW-0472">Membrane</keyword>
<dbReference type="InParanoid" id="A0A6I9S6B1"/>
<dbReference type="Proteomes" id="UP000504607">
    <property type="component" value="Chromosome 14"/>
</dbReference>
<evidence type="ECO:0000256" key="2">
    <source>
        <dbReference type="ARBA" id="ARBA00004479"/>
    </source>
</evidence>
<evidence type="ECO:0000256" key="5">
    <source>
        <dbReference type="ARBA" id="ARBA00022614"/>
    </source>
</evidence>
<dbReference type="PANTHER" id="PTHR27004:SF428">
    <property type="entry name" value="OS01G0160600 PROTEIN"/>
    <property type="match status" value="1"/>
</dbReference>
<organism evidence="15 16">
    <name type="scientific">Elaeis guineensis var. tenera</name>
    <name type="common">Oil palm</name>
    <dbReference type="NCBI Taxonomy" id="51953"/>
    <lineage>
        <taxon>Eukaryota</taxon>
        <taxon>Viridiplantae</taxon>
        <taxon>Streptophyta</taxon>
        <taxon>Embryophyta</taxon>
        <taxon>Tracheophyta</taxon>
        <taxon>Spermatophyta</taxon>
        <taxon>Magnoliopsida</taxon>
        <taxon>Liliopsida</taxon>
        <taxon>Arecaceae</taxon>
        <taxon>Arecoideae</taxon>
        <taxon>Cocoseae</taxon>
        <taxon>Elaeidinae</taxon>
        <taxon>Elaeis</taxon>
    </lineage>
</organism>
<evidence type="ECO:0000256" key="9">
    <source>
        <dbReference type="ARBA" id="ARBA00022989"/>
    </source>
</evidence>
<dbReference type="RefSeq" id="XP_010937901.2">
    <property type="nucleotide sequence ID" value="XM_010939599.3"/>
</dbReference>
<dbReference type="SUPFAM" id="SSF52058">
    <property type="entry name" value="L domain-like"/>
    <property type="match status" value="1"/>
</dbReference>
<name>A0A6I9S6B1_ELAGV</name>
<evidence type="ECO:0000256" key="8">
    <source>
        <dbReference type="ARBA" id="ARBA00022737"/>
    </source>
</evidence>
<evidence type="ECO:0000256" key="12">
    <source>
        <dbReference type="ARBA" id="ARBA00023180"/>
    </source>
</evidence>
<dbReference type="PROSITE" id="PS51450">
    <property type="entry name" value="LRR"/>
    <property type="match status" value="1"/>
</dbReference>
<reference evidence="16" key="1">
    <citation type="submission" date="2025-08" db="UniProtKB">
        <authorList>
            <consortium name="RefSeq"/>
        </authorList>
    </citation>
    <scope>IDENTIFICATION</scope>
</reference>
<feature type="region of interest" description="Disordered" evidence="14">
    <location>
        <begin position="403"/>
        <end position="424"/>
    </location>
</feature>
<evidence type="ECO:0000256" key="14">
    <source>
        <dbReference type="SAM" id="MobiDB-lite"/>
    </source>
</evidence>
<dbReference type="InterPro" id="IPR001611">
    <property type="entry name" value="Leu-rich_rpt"/>
</dbReference>
<dbReference type="FunFam" id="3.80.10.10:FF:000095">
    <property type="entry name" value="LRR receptor-like serine/threonine-protein kinase GSO1"/>
    <property type="match status" value="1"/>
</dbReference>
<keyword evidence="7" id="KW-0732">Signal</keyword>
<dbReference type="GO" id="GO:0005886">
    <property type="term" value="C:plasma membrane"/>
    <property type="evidence" value="ECO:0007669"/>
    <property type="project" value="UniProtKB-SubCell"/>
</dbReference>
<evidence type="ECO:0000256" key="6">
    <source>
        <dbReference type="ARBA" id="ARBA00022692"/>
    </source>
</evidence>
<dbReference type="PANTHER" id="PTHR27004">
    <property type="entry name" value="RECEPTOR-LIKE PROTEIN 12 ISOFORM X1"/>
    <property type="match status" value="1"/>
</dbReference>
<dbReference type="PRINTS" id="PR00019">
    <property type="entry name" value="LEURICHRPT"/>
</dbReference>
<dbReference type="Pfam" id="PF00560">
    <property type="entry name" value="LRR_1"/>
    <property type="match status" value="7"/>
</dbReference>
<keyword evidence="8" id="KW-0677">Repeat</keyword>
<accession>A0A6I9S6B1</accession>
<keyword evidence="15" id="KW-1185">Reference proteome</keyword>
<keyword evidence="4" id="KW-1003">Cell membrane</keyword>
<evidence type="ECO:0000256" key="11">
    <source>
        <dbReference type="ARBA" id="ARBA00023170"/>
    </source>
</evidence>
<evidence type="ECO:0000256" key="1">
    <source>
        <dbReference type="ARBA" id="ARBA00004236"/>
    </source>
</evidence>
<dbReference type="OrthoDB" id="994806at2759"/>
<protein>
    <submittedName>
        <fullName evidence="16">Receptor-like protein 9DC3</fullName>
    </submittedName>
</protein>
<evidence type="ECO:0000256" key="4">
    <source>
        <dbReference type="ARBA" id="ARBA00022475"/>
    </source>
</evidence>
<proteinExistence type="inferred from homology"/>
<sequence>MFTSVEGPPPYLSNFSSMILDLPANMLQGPLPLPPPNTIVLDYSNNSFTSSVPSNFSAYLSFTIFLSLSNNRLTGEIPPSICTASYLKVLDLSDNNLNGSISSCLLEGSSHLGILNLRGNKFHGTLPQNFNENCPLRTINLNGNLLSGSLPRSLANCSMLEVLDLGNNHFVDSFPYWLGKISTLRVLVLRSNEFSGHVGHPPGNDGSNYTFEMLQIFDLSSNNFTGSLPSECFKNLKDMKANSDFYTVDYRYLEWSKSSNYQNSITVTSKGLEMTLVKILTIFTSIDFSSNRFEGGIPREIGELKSLVVLNMSHNALTGEIPPQLGNLLQLESLDLSSNHLSGEIPQRLASLTFLSSSNLSYNNLSGKIPQSGQLSTFTNTSFIGNKGLCGSPLSQQCSFSSTDSPLGSIDGASGDQIWQSKSE</sequence>
<dbReference type="Gene3D" id="3.80.10.10">
    <property type="entry name" value="Ribonuclease Inhibitor"/>
    <property type="match status" value="1"/>
</dbReference>
<keyword evidence="6" id="KW-0812">Transmembrane</keyword>
<comment type="similarity">
    <text evidence="3">Belongs to the RLP family.</text>
</comment>
<keyword evidence="11" id="KW-0675">Receptor</keyword>
<dbReference type="AlphaFoldDB" id="A0A6I9S6B1"/>
<keyword evidence="5" id="KW-0433">Leucine-rich repeat</keyword>
<dbReference type="FunFam" id="3.80.10.10:FF:000041">
    <property type="entry name" value="LRR receptor-like serine/threonine-protein kinase ERECTA"/>
    <property type="match status" value="1"/>
</dbReference>
<gene>
    <name evidence="16" type="primary">LOC105057123</name>
</gene>
<evidence type="ECO:0000256" key="7">
    <source>
        <dbReference type="ARBA" id="ARBA00022729"/>
    </source>
</evidence>
<keyword evidence="12" id="KW-0325">Glycoprotein</keyword>
<evidence type="ECO:0000313" key="16">
    <source>
        <dbReference type="RefSeq" id="XP_010937901.2"/>
    </source>
</evidence>
<comment type="subcellular location">
    <subcellularLocation>
        <location evidence="1">Cell membrane</location>
    </subcellularLocation>
    <subcellularLocation>
        <location evidence="13">Endomembrane system</location>
        <topology evidence="13">Single-pass membrane protein</topology>
    </subcellularLocation>
    <subcellularLocation>
        <location evidence="2">Membrane</location>
        <topology evidence="2">Single-pass type I membrane protein</topology>
    </subcellularLocation>
</comment>
<evidence type="ECO:0000256" key="13">
    <source>
        <dbReference type="ARBA" id="ARBA00037847"/>
    </source>
</evidence>
<dbReference type="InterPro" id="IPR032675">
    <property type="entry name" value="LRR_dom_sf"/>
</dbReference>